<protein>
    <recommendedName>
        <fullName evidence="3">Serine peptidase</fullName>
    </recommendedName>
</protein>
<dbReference type="InterPro" id="IPR029058">
    <property type="entry name" value="AB_hydrolase_fold"/>
</dbReference>
<gene>
    <name evidence="1" type="ORF">ACFPIJ_33305</name>
</gene>
<proteinExistence type="predicted"/>
<dbReference type="SUPFAM" id="SSF53474">
    <property type="entry name" value="alpha/beta-Hydrolases"/>
    <property type="match status" value="1"/>
</dbReference>
<evidence type="ECO:0000313" key="1">
    <source>
        <dbReference type="EMBL" id="MFC5002693.1"/>
    </source>
</evidence>
<reference evidence="2" key="1">
    <citation type="journal article" date="2019" name="Int. J. Syst. Evol. Microbiol.">
        <title>The Global Catalogue of Microorganisms (GCM) 10K type strain sequencing project: providing services to taxonomists for standard genome sequencing and annotation.</title>
        <authorList>
            <consortium name="The Broad Institute Genomics Platform"/>
            <consortium name="The Broad Institute Genome Sequencing Center for Infectious Disease"/>
            <person name="Wu L."/>
            <person name="Ma J."/>
        </authorList>
    </citation>
    <scope>NUCLEOTIDE SEQUENCE [LARGE SCALE GENOMIC DNA]</scope>
    <source>
        <strain evidence="2">CGMCC 4.7152</strain>
    </source>
</reference>
<dbReference type="Gene3D" id="3.40.50.1820">
    <property type="entry name" value="alpha/beta hydrolase"/>
    <property type="match status" value="1"/>
</dbReference>
<evidence type="ECO:0000313" key="2">
    <source>
        <dbReference type="Proteomes" id="UP001595912"/>
    </source>
</evidence>
<organism evidence="1 2">
    <name type="scientific">Dactylosporangium cerinum</name>
    <dbReference type="NCBI Taxonomy" id="1434730"/>
    <lineage>
        <taxon>Bacteria</taxon>
        <taxon>Bacillati</taxon>
        <taxon>Actinomycetota</taxon>
        <taxon>Actinomycetes</taxon>
        <taxon>Micromonosporales</taxon>
        <taxon>Micromonosporaceae</taxon>
        <taxon>Dactylosporangium</taxon>
    </lineage>
</organism>
<keyword evidence="2" id="KW-1185">Reference proteome</keyword>
<name>A0ABV9W515_9ACTN</name>
<sequence>MRIVGVHGVGNHDAAREPAEAAARLSRIWADALGGPHDLRVAYYAHHLKTRTGQSGADIDHLDPGAEQFVLAWGAALGAPAELAQGRATAPLRHLADWVARRFGLDSAAVRWFVAVFFAEVATYLAEAGDTDGTVRAAARDEVARTILEHEPQVVIAHSLGSIVAYEALHANPSLAVDLLVTVGSPLAMPDVVYPRLRPAALTGTRPAGVRRWVNIADVGDLVAIPRRLGGRFATDVDHEESVALFDFHRVRAYLAAARLREAIGS</sequence>
<dbReference type="Proteomes" id="UP001595912">
    <property type="component" value="Unassembled WGS sequence"/>
</dbReference>
<comment type="caution">
    <text evidence="1">The sequence shown here is derived from an EMBL/GenBank/DDBJ whole genome shotgun (WGS) entry which is preliminary data.</text>
</comment>
<dbReference type="EMBL" id="JBHSIU010000042">
    <property type="protein sequence ID" value="MFC5002693.1"/>
    <property type="molecule type" value="Genomic_DNA"/>
</dbReference>
<evidence type="ECO:0008006" key="3">
    <source>
        <dbReference type="Google" id="ProtNLM"/>
    </source>
</evidence>
<accession>A0ABV9W515</accession>
<dbReference type="RefSeq" id="WP_380121015.1">
    <property type="nucleotide sequence ID" value="NZ_JBHSIU010000042.1"/>
</dbReference>